<name>K2PKL8_9HYPH</name>
<sequence length="233" mass="24750">MQNSNTVVFAGPVEAARRKELEQAFGDISMRTRFVSYGETDSVFKDRETPRFLITLPAPATCGSFETLDIGALDAHFDIELHGRFDAAQSCLKAAGEAGCALLHIVDADGLIGGQGNSLGATAAMAALGLSRSIALDHRDKPIRSNALALAPDWDAEDLAALSAFLFTGKGGEMSGQVLALSKNTVHICSQPRPLRVGHRENGWRQEEVAALVSTSWQGALLAHESASEAFSL</sequence>
<keyword evidence="2" id="KW-1185">Reference proteome</keyword>
<dbReference type="EMBL" id="AMSI01000010">
    <property type="protein sequence ID" value="EKF41627.1"/>
    <property type="molecule type" value="Genomic_DNA"/>
</dbReference>
<dbReference type="InterPro" id="IPR036291">
    <property type="entry name" value="NAD(P)-bd_dom_sf"/>
</dbReference>
<dbReference type="Gene3D" id="3.40.50.720">
    <property type="entry name" value="NAD(P)-binding Rossmann-like Domain"/>
    <property type="match status" value="1"/>
</dbReference>
<evidence type="ECO:0000313" key="1">
    <source>
        <dbReference type="EMBL" id="EKF41627.1"/>
    </source>
</evidence>
<gene>
    <name evidence="1" type="ORF">NA8A_15501</name>
</gene>
<dbReference type="PATRIC" id="fig|1231190.3.peg.3211"/>
<dbReference type="STRING" id="721133.SAMN05216176_110163"/>
<dbReference type="eggNOG" id="COG1028">
    <property type="taxonomic scope" value="Bacteria"/>
</dbReference>
<organism evidence="1 2">
    <name type="scientific">Nitratireductor indicus C115</name>
    <dbReference type="NCBI Taxonomy" id="1231190"/>
    <lineage>
        <taxon>Bacteria</taxon>
        <taxon>Pseudomonadati</taxon>
        <taxon>Pseudomonadota</taxon>
        <taxon>Alphaproteobacteria</taxon>
        <taxon>Hyphomicrobiales</taxon>
        <taxon>Phyllobacteriaceae</taxon>
        <taxon>Nitratireductor</taxon>
    </lineage>
</organism>
<protein>
    <submittedName>
        <fullName evidence="1">Short chain dehydrogenase family protein 45</fullName>
    </submittedName>
</protein>
<reference evidence="1 2" key="1">
    <citation type="journal article" date="2012" name="J. Bacteriol.">
        <title>Genome Sequence of Nitratireductor indicus Type Strain C115.</title>
        <authorList>
            <person name="Lai Q."/>
            <person name="Li G."/>
            <person name="Yu Z."/>
            <person name="Shao Z."/>
        </authorList>
    </citation>
    <scope>NUCLEOTIDE SEQUENCE [LARGE SCALE GENOMIC DNA]</scope>
    <source>
        <strain evidence="1 2">C115</strain>
    </source>
</reference>
<dbReference type="Proteomes" id="UP000007374">
    <property type="component" value="Unassembled WGS sequence"/>
</dbReference>
<evidence type="ECO:0000313" key="2">
    <source>
        <dbReference type="Proteomes" id="UP000007374"/>
    </source>
</evidence>
<proteinExistence type="predicted"/>
<dbReference type="SUPFAM" id="SSF51735">
    <property type="entry name" value="NAD(P)-binding Rossmann-fold domains"/>
    <property type="match status" value="1"/>
</dbReference>
<dbReference type="AlphaFoldDB" id="K2PKL8"/>
<dbReference type="RefSeq" id="WP_009451282.1">
    <property type="nucleotide sequence ID" value="NZ_AMSI01000010.1"/>
</dbReference>
<comment type="caution">
    <text evidence="1">The sequence shown here is derived from an EMBL/GenBank/DDBJ whole genome shotgun (WGS) entry which is preliminary data.</text>
</comment>
<accession>K2PKL8</accession>